<dbReference type="EMBL" id="JAGKQM010000013">
    <property type="protein sequence ID" value="KAH0894745.1"/>
    <property type="molecule type" value="Genomic_DNA"/>
</dbReference>
<gene>
    <name evidence="1" type="ORF">HID58_057174</name>
</gene>
<dbReference type="Proteomes" id="UP000824890">
    <property type="component" value="Unassembled WGS sequence"/>
</dbReference>
<sequence length="64" mass="6627">NAKGNASAPSSLSSASLYIFPHLSIIICSSSISFSNTNTAKDSQFMTSKKGGTKLSDMITGTHS</sequence>
<feature type="non-terminal residue" evidence="1">
    <location>
        <position position="1"/>
    </location>
</feature>
<reference evidence="1 2" key="1">
    <citation type="submission" date="2021-05" db="EMBL/GenBank/DDBJ databases">
        <title>Genome Assembly of Synthetic Allotetraploid Brassica napus Reveals Homoeologous Exchanges between Subgenomes.</title>
        <authorList>
            <person name="Davis J.T."/>
        </authorList>
    </citation>
    <scope>NUCLEOTIDE SEQUENCE [LARGE SCALE GENOMIC DNA]</scope>
    <source>
        <strain evidence="2">cv. Da-Ae</strain>
        <tissue evidence="1">Seedling</tissue>
    </source>
</reference>
<accession>A0ABQ8ART1</accession>
<evidence type="ECO:0000313" key="1">
    <source>
        <dbReference type="EMBL" id="KAH0894745.1"/>
    </source>
</evidence>
<protein>
    <submittedName>
        <fullName evidence="1">Uncharacterized protein</fullName>
    </submittedName>
</protein>
<proteinExistence type="predicted"/>
<evidence type="ECO:0000313" key="2">
    <source>
        <dbReference type="Proteomes" id="UP000824890"/>
    </source>
</evidence>
<comment type="caution">
    <text evidence="1">The sequence shown here is derived from an EMBL/GenBank/DDBJ whole genome shotgun (WGS) entry which is preliminary data.</text>
</comment>
<organism evidence="1 2">
    <name type="scientific">Brassica napus</name>
    <name type="common">Rape</name>
    <dbReference type="NCBI Taxonomy" id="3708"/>
    <lineage>
        <taxon>Eukaryota</taxon>
        <taxon>Viridiplantae</taxon>
        <taxon>Streptophyta</taxon>
        <taxon>Embryophyta</taxon>
        <taxon>Tracheophyta</taxon>
        <taxon>Spermatophyta</taxon>
        <taxon>Magnoliopsida</taxon>
        <taxon>eudicotyledons</taxon>
        <taxon>Gunneridae</taxon>
        <taxon>Pentapetalae</taxon>
        <taxon>rosids</taxon>
        <taxon>malvids</taxon>
        <taxon>Brassicales</taxon>
        <taxon>Brassicaceae</taxon>
        <taxon>Brassiceae</taxon>
        <taxon>Brassica</taxon>
    </lineage>
</organism>
<name>A0ABQ8ART1_BRANA</name>
<keyword evidence="2" id="KW-1185">Reference proteome</keyword>